<protein>
    <submittedName>
        <fullName evidence="3">Transmembrane protein 145-like</fullName>
    </submittedName>
</protein>
<sequence length="115" mass="12143">ILTRPAAANQNFPYHVRTSQIGAIETPNGTVSEDIDAFSHSAYGANNFIGSYANTNFTELFTVSGNTMNGGTTTTTTPNGTSGDVVKKNNNEGLERQTDPNIFTTSMTTSANSDA</sequence>
<evidence type="ECO:0000256" key="1">
    <source>
        <dbReference type="SAM" id="MobiDB-lite"/>
    </source>
</evidence>
<reference evidence="3" key="1">
    <citation type="submission" date="2025-08" db="UniProtKB">
        <authorList>
            <consortium name="RefSeq"/>
        </authorList>
    </citation>
    <scope>IDENTIFICATION</scope>
    <source>
        <tissue evidence="3">Testes</tissue>
    </source>
</reference>
<evidence type="ECO:0000313" key="3">
    <source>
        <dbReference type="RefSeq" id="XP_006821994.1"/>
    </source>
</evidence>
<dbReference type="Proteomes" id="UP000694865">
    <property type="component" value="Unplaced"/>
</dbReference>
<organism evidence="2 3">
    <name type="scientific">Saccoglossus kowalevskii</name>
    <name type="common">Acorn worm</name>
    <dbReference type="NCBI Taxonomy" id="10224"/>
    <lineage>
        <taxon>Eukaryota</taxon>
        <taxon>Metazoa</taxon>
        <taxon>Hemichordata</taxon>
        <taxon>Enteropneusta</taxon>
        <taxon>Harrimaniidae</taxon>
        <taxon>Saccoglossus</taxon>
    </lineage>
</organism>
<proteinExistence type="predicted"/>
<name>A0ABM0MPQ3_SACKO</name>
<feature type="compositionally biased region" description="Basic and acidic residues" evidence="1">
    <location>
        <begin position="85"/>
        <end position="98"/>
    </location>
</feature>
<dbReference type="RefSeq" id="XP_006821994.1">
    <property type="nucleotide sequence ID" value="XM_006821931.1"/>
</dbReference>
<evidence type="ECO:0000313" key="2">
    <source>
        <dbReference type="Proteomes" id="UP000694865"/>
    </source>
</evidence>
<gene>
    <name evidence="3" type="primary">LOC102806372</name>
</gene>
<dbReference type="GeneID" id="102806372"/>
<accession>A0ABM0MPQ3</accession>
<feature type="compositionally biased region" description="Polar residues" evidence="1">
    <location>
        <begin position="99"/>
        <end position="115"/>
    </location>
</feature>
<feature type="region of interest" description="Disordered" evidence="1">
    <location>
        <begin position="67"/>
        <end position="115"/>
    </location>
</feature>
<feature type="compositionally biased region" description="Low complexity" evidence="1">
    <location>
        <begin position="67"/>
        <end position="83"/>
    </location>
</feature>
<feature type="non-terminal residue" evidence="3">
    <location>
        <position position="1"/>
    </location>
</feature>
<keyword evidence="2" id="KW-1185">Reference proteome</keyword>